<feature type="compositionally biased region" description="Basic and acidic residues" evidence="1">
    <location>
        <begin position="1"/>
        <end position="10"/>
    </location>
</feature>
<evidence type="ECO:0000256" key="1">
    <source>
        <dbReference type="SAM" id="MobiDB-lite"/>
    </source>
</evidence>
<reference evidence="2" key="1">
    <citation type="submission" date="2020-12" db="EMBL/GenBank/DDBJ databases">
        <title>Methylobrevis albus sp. nov., isolated from fresh water lack sediment.</title>
        <authorList>
            <person name="Zou Q."/>
        </authorList>
    </citation>
    <scope>NUCLEOTIDE SEQUENCE</scope>
    <source>
        <strain evidence="2">L22</strain>
    </source>
</reference>
<dbReference type="AlphaFoldDB" id="A0A931MZ72"/>
<comment type="caution">
    <text evidence="2">The sequence shown here is derived from an EMBL/GenBank/DDBJ whole genome shotgun (WGS) entry which is preliminary data.</text>
</comment>
<protein>
    <submittedName>
        <fullName evidence="2">Uncharacterized protein</fullName>
    </submittedName>
</protein>
<gene>
    <name evidence="2" type="ORF">I5731_15255</name>
</gene>
<proteinExistence type="predicted"/>
<dbReference type="EMBL" id="JADZLT010000053">
    <property type="protein sequence ID" value="MBH0239182.1"/>
    <property type="molecule type" value="Genomic_DNA"/>
</dbReference>
<name>A0A931MZ72_9HYPH</name>
<accession>A0A931MZ72</accession>
<dbReference type="RefSeq" id="WP_197312269.1">
    <property type="nucleotide sequence ID" value="NZ_JADZLT010000053.1"/>
</dbReference>
<evidence type="ECO:0000313" key="3">
    <source>
        <dbReference type="Proteomes" id="UP000631694"/>
    </source>
</evidence>
<dbReference type="Proteomes" id="UP000631694">
    <property type="component" value="Unassembled WGS sequence"/>
</dbReference>
<sequence length="72" mass="7185">MSDEGADKPGRRSAPKPGLRSRGMLGAPAVTTVRPGETAGQGADRPAPRAKGSVAPSPTVAPLVPDRRGGEG</sequence>
<keyword evidence="3" id="KW-1185">Reference proteome</keyword>
<evidence type="ECO:0000313" key="2">
    <source>
        <dbReference type="EMBL" id="MBH0239182.1"/>
    </source>
</evidence>
<organism evidence="2 3">
    <name type="scientific">Methylobrevis albus</name>
    <dbReference type="NCBI Taxonomy" id="2793297"/>
    <lineage>
        <taxon>Bacteria</taxon>
        <taxon>Pseudomonadati</taxon>
        <taxon>Pseudomonadota</taxon>
        <taxon>Alphaproteobacteria</taxon>
        <taxon>Hyphomicrobiales</taxon>
        <taxon>Pleomorphomonadaceae</taxon>
        <taxon>Methylobrevis</taxon>
    </lineage>
</organism>
<feature type="region of interest" description="Disordered" evidence="1">
    <location>
        <begin position="1"/>
        <end position="72"/>
    </location>
</feature>